<evidence type="ECO:0000256" key="1">
    <source>
        <dbReference type="SAM" id="MobiDB-lite"/>
    </source>
</evidence>
<feature type="compositionally biased region" description="Acidic residues" evidence="1">
    <location>
        <begin position="25"/>
        <end position="36"/>
    </location>
</feature>
<reference evidence="3" key="2">
    <citation type="submission" date="2017-10" db="EMBL/GenBank/DDBJ databases">
        <title>Ladona fulva Genome sequencing and assembly.</title>
        <authorList>
            <person name="Murali S."/>
            <person name="Richards S."/>
            <person name="Bandaranaike D."/>
            <person name="Bellair M."/>
            <person name="Blankenburg K."/>
            <person name="Chao H."/>
            <person name="Dinh H."/>
            <person name="Doddapaneni H."/>
            <person name="Dugan-Rocha S."/>
            <person name="Elkadiri S."/>
            <person name="Gnanaolivu R."/>
            <person name="Hernandez B."/>
            <person name="Skinner E."/>
            <person name="Javaid M."/>
            <person name="Lee S."/>
            <person name="Li M."/>
            <person name="Ming W."/>
            <person name="Munidasa M."/>
            <person name="Muniz J."/>
            <person name="Nguyen L."/>
            <person name="Hughes D."/>
            <person name="Osuji N."/>
            <person name="Pu L.-L."/>
            <person name="Puazo M."/>
            <person name="Qu C."/>
            <person name="Quiroz J."/>
            <person name="Raj R."/>
            <person name="Weissenberger G."/>
            <person name="Xin Y."/>
            <person name="Zou X."/>
            <person name="Han Y."/>
            <person name="Worley K."/>
            <person name="Muzny D."/>
            <person name="Gibbs R."/>
        </authorList>
    </citation>
    <scope>NUCLEOTIDE SEQUENCE</scope>
    <source>
        <strain evidence="3">Sampled in the wild</strain>
    </source>
</reference>
<proteinExistence type="predicted"/>
<dbReference type="AlphaFoldDB" id="A0A8K0P044"/>
<name>A0A8K0P044_LADFU</name>
<keyword evidence="2" id="KW-0812">Transmembrane</keyword>
<feature type="region of interest" description="Disordered" evidence="1">
    <location>
        <begin position="18"/>
        <end position="37"/>
    </location>
</feature>
<keyword evidence="2" id="KW-0472">Membrane</keyword>
<organism evidence="3 4">
    <name type="scientific">Ladona fulva</name>
    <name type="common">Scarce chaser dragonfly</name>
    <name type="synonym">Libellula fulva</name>
    <dbReference type="NCBI Taxonomy" id="123851"/>
    <lineage>
        <taxon>Eukaryota</taxon>
        <taxon>Metazoa</taxon>
        <taxon>Ecdysozoa</taxon>
        <taxon>Arthropoda</taxon>
        <taxon>Hexapoda</taxon>
        <taxon>Insecta</taxon>
        <taxon>Pterygota</taxon>
        <taxon>Palaeoptera</taxon>
        <taxon>Odonata</taxon>
        <taxon>Epiprocta</taxon>
        <taxon>Anisoptera</taxon>
        <taxon>Libelluloidea</taxon>
        <taxon>Libellulidae</taxon>
        <taxon>Ladona</taxon>
    </lineage>
</organism>
<comment type="caution">
    <text evidence="3">The sequence shown here is derived from an EMBL/GenBank/DDBJ whole genome shotgun (WGS) entry which is preliminary data.</text>
</comment>
<keyword evidence="2" id="KW-1133">Transmembrane helix</keyword>
<evidence type="ECO:0000313" key="4">
    <source>
        <dbReference type="Proteomes" id="UP000792457"/>
    </source>
</evidence>
<evidence type="ECO:0000313" key="3">
    <source>
        <dbReference type="EMBL" id="KAG8226279.1"/>
    </source>
</evidence>
<reference evidence="3" key="1">
    <citation type="submission" date="2013-04" db="EMBL/GenBank/DDBJ databases">
        <authorList>
            <person name="Qu J."/>
            <person name="Murali S.C."/>
            <person name="Bandaranaike D."/>
            <person name="Bellair M."/>
            <person name="Blankenburg K."/>
            <person name="Chao H."/>
            <person name="Dinh H."/>
            <person name="Doddapaneni H."/>
            <person name="Downs B."/>
            <person name="Dugan-Rocha S."/>
            <person name="Elkadiri S."/>
            <person name="Gnanaolivu R.D."/>
            <person name="Hernandez B."/>
            <person name="Javaid M."/>
            <person name="Jayaseelan J.C."/>
            <person name="Lee S."/>
            <person name="Li M."/>
            <person name="Ming W."/>
            <person name="Munidasa M."/>
            <person name="Muniz J."/>
            <person name="Nguyen L."/>
            <person name="Ongeri F."/>
            <person name="Osuji N."/>
            <person name="Pu L.-L."/>
            <person name="Puazo M."/>
            <person name="Qu C."/>
            <person name="Quiroz J."/>
            <person name="Raj R."/>
            <person name="Weissenberger G."/>
            <person name="Xin Y."/>
            <person name="Zou X."/>
            <person name="Han Y."/>
            <person name="Richards S."/>
            <person name="Worley K."/>
            <person name="Muzny D."/>
            <person name="Gibbs R."/>
        </authorList>
    </citation>
    <scope>NUCLEOTIDE SEQUENCE</scope>
    <source>
        <strain evidence="3">Sampled in the wild</strain>
    </source>
</reference>
<dbReference type="Proteomes" id="UP000792457">
    <property type="component" value="Unassembled WGS sequence"/>
</dbReference>
<feature type="transmembrane region" description="Helical" evidence="2">
    <location>
        <begin position="134"/>
        <end position="156"/>
    </location>
</feature>
<accession>A0A8K0P044</accession>
<protein>
    <submittedName>
        <fullName evidence="3">Uncharacterized protein</fullName>
    </submittedName>
</protein>
<evidence type="ECO:0000256" key="2">
    <source>
        <dbReference type="SAM" id="Phobius"/>
    </source>
</evidence>
<dbReference type="EMBL" id="KZ308274">
    <property type="protein sequence ID" value="KAG8226279.1"/>
    <property type="molecule type" value="Genomic_DNA"/>
</dbReference>
<keyword evidence="4" id="KW-1185">Reference proteome</keyword>
<gene>
    <name evidence="3" type="ORF">J437_LFUL002718</name>
</gene>
<sequence length="216" mass="23688">MERNRPLAHTPTVCVLAASKNRESSDEEECEEEDEEMFKTRAGPLYRVYSSAQERGNEPFLAVLETGIEVAGQWRVHACFTMLIMTTLEKSSDIEGQTADSSHPIKMTDLKLKNEDEGETGMSNARKKPKCSRFILPGLSLGCGIVIGILIGFFIWSKGALVMEVKCVSVKEFAEEVIPSVSTISKTSLNVNTAEATMPNKQGKSILSIAKDSLVP</sequence>